<evidence type="ECO:0000313" key="2">
    <source>
        <dbReference type="EMBL" id="AKT38211.1"/>
    </source>
</evidence>
<accession>A0A0K1EBF2</accession>
<feature type="region of interest" description="Disordered" evidence="1">
    <location>
        <begin position="15"/>
        <end position="40"/>
    </location>
</feature>
<dbReference type="STRING" id="52.CMC5_023540"/>
<reference evidence="2 3" key="1">
    <citation type="submission" date="2015-07" db="EMBL/GenBank/DDBJ databases">
        <title>Genome analysis of myxobacterium Chondromyces crocatus Cm c5 reveals a high potential for natural compound synthesis and the genetic basis for the loss of fruiting body formation.</title>
        <authorList>
            <person name="Zaburannyi N."/>
            <person name="Bunk B."/>
            <person name="Maier J."/>
            <person name="Overmann J."/>
            <person name="Mueller R."/>
        </authorList>
    </citation>
    <scope>NUCLEOTIDE SEQUENCE [LARGE SCALE GENOMIC DNA]</scope>
    <source>
        <strain evidence="2 3">Cm c5</strain>
    </source>
</reference>
<name>A0A0K1EBF2_CHOCO</name>
<dbReference type="AlphaFoldDB" id="A0A0K1EBF2"/>
<gene>
    <name evidence="2" type="ORF">CMC5_023540</name>
</gene>
<dbReference type="Proteomes" id="UP000067626">
    <property type="component" value="Chromosome"/>
</dbReference>
<keyword evidence="3" id="KW-1185">Reference proteome</keyword>
<proteinExistence type="predicted"/>
<evidence type="ECO:0000256" key="1">
    <source>
        <dbReference type="SAM" id="MobiDB-lite"/>
    </source>
</evidence>
<dbReference type="EMBL" id="CP012159">
    <property type="protein sequence ID" value="AKT38211.1"/>
    <property type="molecule type" value="Genomic_DNA"/>
</dbReference>
<dbReference type="KEGG" id="ccro:CMC5_023540"/>
<sequence length="65" mass="6915">MIRGVTALADACLEPSPRDLSAPPRARHRHGDEAIDIPGGQSRLASVDGLLYLDRGALRRADGLP</sequence>
<dbReference type="RefSeq" id="WP_050430477.1">
    <property type="nucleotide sequence ID" value="NZ_CP012159.1"/>
</dbReference>
<organism evidence="2 3">
    <name type="scientific">Chondromyces crocatus</name>
    <dbReference type="NCBI Taxonomy" id="52"/>
    <lineage>
        <taxon>Bacteria</taxon>
        <taxon>Pseudomonadati</taxon>
        <taxon>Myxococcota</taxon>
        <taxon>Polyangia</taxon>
        <taxon>Polyangiales</taxon>
        <taxon>Polyangiaceae</taxon>
        <taxon>Chondromyces</taxon>
    </lineage>
</organism>
<evidence type="ECO:0000313" key="3">
    <source>
        <dbReference type="Proteomes" id="UP000067626"/>
    </source>
</evidence>
<protein>
    <submittedName>
        <fullName evidence="2">Uncharacterized protein</fullName>
    </submittedName>
</protein>